<evidence type="ECO:0000259" key="9">
    <source>
        <dbReference type="SMART" id="SM00220"/>
    </source>
</evidence>
<dbReference type="GO" id="GO:0004674">
    <property type="term" value="F:protein serine/threonine kinase activity"/>
    <property type="evidence" value="ECO:0007669"/>
    <property type="project" value="UniProtKB-KW"/>
</dbReference>
<evidence type="ECO:0000313" key="11">
    <source>
        <dbReference type="Proteomes" id="UP000243459"/>
    </source>
</evidence>
<dbReference type="InterPro" id="IPR012936">
    <property type="entry name" value="Erv_C"/>
</dbReference>
<comment type="catalytic activity">
    <reaction evidence="7">
        <text>L-threonyl-[protein] + ATP = O-phospho-L-threonyl-[protein] + ADP + H(+)</text>
        <dbReference type="Rhea" id="RHEA:46608"/>
        <dbReference type="Rhea" id="RHEA-COMP:11060"/>
        <dbReference type="Rhea" id="RHEA-COMP:11605"/>
        <dbReference type="ChEBI" id="CHEBI:15378"/>
        <dbReference type="ChEBI" id="CHEBI:30013"/>
        <dbReference type="ChEBI" id="CHEBI:30616"/>
        <dbReference type="ChEBI" id="CHEBI:61977"/>
        <dbReference type="ChEBI" id="CHEBI:456216"/>
        <dbReference type="EC" id="2.7.11.1"/>
    </reaction>
</comment>
<evidence type="ECO:0000256" key="3">
    <source>
        <dbReference type="ARBA" id="ARBA00022679"/>
    </source>
</evidence>
<proteinExistence type="predicted"/>
<dbReference type="Gramene" id="ONK57893">
    <property type="protein sequence ID" value="ONK57893"/>
    <property type="gene ID" value="A4U43_C09F5340"/>
</dbReference>
<evidence type="ECO:0000256" key="1">
    <source>
        <dbReference type="ARBA" id="ARBA00012513"/>
    </source>
</evidence>
<gene>
    <name evidence="10" type="ORF">A4U43_C09F5340</name>
</gene>
<sequence length="383" mass="43130">MEVPLSGLHVISVLGRGAKGVVFLVRSKASGETLALKAISRSRIKNKGGNGEDAYRRISFEREVLGSLRHRLLPSLRGFVSCDGILGFLMDFAAGGNLTELRWRQTEKMFSDEFIRILNMNVNLVGEKTALRDLIGRLLEKEAEKRIGVEEIKRHEFFRGVNWEEVLTVDRTPFIPLGVDWEEGESLDVERAPEDNRIDKELLARLNNAKNENSFGRKHKDERKYDCVMSIPTAKEYVEPWVNECRTLPLSFHIPFENGADLSHVFCTKDASPVIKGYSPELIKGNSNLISDGVTFNKVSNFHFAAGKSLHHNQDLISDLLDVQLGNHNITHKINKLSFGEEFPGVANPLDGAKWTHHTSSGIYQYFIKVVPTVYTDLTGNKI</sequence>
<evidence type="ECO:0000256" key="7">
    <source>
        <dbReference type="ARBA" id="ARBA00047899"/>
    </source>
</evidence>
<dbReference type="GO" id="GO:0005524">
    <property type="term" value="F:ATP binding"/>
    <property type="evidence" value="ECO:0007669"/>
    <property type="project" value="UniProtKB-KW"/>
</dbReference>
<organism evidence="10 11">
    <name type="scientific">Asparagus officinalis</name>
    <name type="common">Garden asparagus</name>
    <dbReference type="NCBI Taxonomy" id="4686"/>
    <lineage>
        <taxon>Eukaryota</taxon>
        <taxon>Viridiplantae</taxon>
        <taxon>Streptophyta</taxon>
        <taxon>Embryophyta</taxon>
        <taxon>Tracheophyta</taxon>
        <taxon>Spermatophyta</taxon>
        <taxon>Magnoliopsida</taxon>
        <taxon>Liliopsida</taxon>
        <taxon>Asparagales</taxon>
        <taxon>Asparagaceae</taxon>
        <taxon>Asparagoideae</taxon>
        <taxon>Asparagus</taxon>
    </lineage>
</organism>
<evidence type="ECO:0000256" key="4">
    <source>
        <dbReference type="ARBA" id="ARBA00022741"/>
    </source>
</evidence>
<dbReference type="InterPro" id="IPR000719">
    <property type="entry name" value="Prot_kinase_dom"/>
</dbReference>
<dbReference type="AlphaFoldDB" id="A0A5P1E7A5"/>
<reference evidence="11" key="1">
    <citation type="journal article" date="2017" name="Nat. Commun.">
        <title>The asparagus genome sheds light on the origin and evolution of a young Y chromosome.</title>
        <authorList>
            <person name="Harkess A."/>
            <person name="Zhou J."/>
            <person name="Xu C."/>
            <person name="Bowers J.E."/>
            <person name="Van der Hulst R."/>
            <person name="Ayyampalayam S."/>
            <person name="Mercati F."/>
            <person name="Riccardi P."/>
            <person name="McKain M.R."/>
            <person name="Kakrana A."/>
            <person name="Tang H."/>
            <person name="Ray J."/>
            <person name="Groenendijk J."/>
            <person name="Arikit S."/>
            <person name="Mathioni S.M."/>
            <person name="Nakano M."/>
            <person name="Shan H."/>
            <person name="Telgmann-Rauber A."/>
            <person name="Kanno A."/>
            <person name="Yue Z."/>
            <person name="Chen H."/>
            <person name="Li W."/>
            <person name="Chen Y."/>
            <person name="Xu X."/>
            <person name="Zhang Y."/>
            <person name="Luo S."/>
            <person name="Chen H."/>
            <person name="Gao J."/>
            <person name="Mao Z."/>
            <person name="Pires J.C."/>
            <person name="Luo M."/>
            <person name="Kudrna D."/>
            <person name="Wing R.A."/>
            <person name="Meyers B.C."/>
            <person name="Yi K."/>
            <person name="Kong H."/>
            <person name="Lavrijsen P."/>
            <person name="Sunseri F."/>
            <person name="Falavigna A."/>
            <person name="Ye Y."/>
            <person name="Leebens-Mack J.H."/>
            <person name="Chen G."/>
        </authorList>
    </citation>
    <scope>NUCLEOTIDE SEQUENCE [LARGE SCALE GENOMIC DNA]</scope>
    <source>
        <strain evidence="11">cv. DH0086</strain>
    </source>
</reference>
<keyword evidence="4" id="KW-0547">Nucleotide-binding</keyword>
<keyword evidence="3" id="KW-0808">Transferase</keyword>
<accession>A0A5P1E7A5</accession>
<dbReference type="PANTHER" id="PTHR45637">
    <property type="entry name" value="FLIPPASE KINASE 1-RELATED"/>
    <property type="match status" value="1"/>
</dbReference>
<dbReference type="Gene3D" id="1.10.510.10">
    <property type="entry name" value="Transferase(Phosphotransferase) domain 1"/>
    <property type="match status" value="1"/>
</dbReference>
<feature type="domain" description="Protein kinase" evidence="9">
    <location>
        <begin position="8"/>
        <end position="158"/>
    </location>
</feature>
<dbReference type="SUPFAM" id="SSF56112">
    <property type="entry name" value="Protein kinase-like (PK-like)"/>
    <property type="match status" value="2"/>
</dbReference>
<evidence type="ECO:0000256" key="6">
    <source>
        <dbReference type="ARBA" id="ARBA00022840"/>
    </source>
</evidence>
<name>A0A5P1E7A5_ASPOF</name>
<keyword evidence="11" id="KW-1185">Reference proteome</keyword>
<evidence type="ECO:0000256" key="5">
    <source>
        <dbReference type="ARBA" id="ARBA00022777"/>
    </source>
</evidence>
<evidence type="ECO:0000313" key="10">
    <source>
        <dbReference type="EMBL" id="ONK57893.1"/>
    </source>
</evidence>
<keyword evidence="2" id="KW-0723">Serine/threonine-protein kinase</keyword>
<keyword evidence="6" id="KW-0067">ATP-binding</keyword>
<dbReference type="SMART" id="SM00220">
    <property type="entry name" value="S_TKc"/>
    <property type="match status" value="1"/>
</dbReference>
<evidence type="ECO:0000256" key="2">
    <source>
        <dbReference type="ARBA" id="ARBA00022527"/>
    </source>
</evidence>
<keyword evidence="5" id="KW-0418">Kinase</keyword>
<dbReference type="InterPro" id="IPR011009">
    <property type="entry name" value="Kinase-like_dom_sf"/>
</dbReference>
<dbReference type="Pfam" id="PF07970">
    <property type="entry name" value="COPIIcoated_ERV"/>
    <property type="match status" value="1"/>
</dbReference>
<dbReference type="Proteomes" id="UP000243459">
    <property type="component" value="Chromosome 9"/>
</dbReference>
<dbReference type="EC" id="2.7.11.1" evidence="1"/>
<protein>
    <recommendedName>
        <fullName evidence="1">non-specific serine/threonine protein kinase</fullName>
        <ecNumber evidence="1">2.7.11.1</ecNumber>
    </recommendedName>
</protein>
<comment type="catalytic activity">
    <reaction evidence="8">
        <text>L-seryl-[protein] + ATP = O-phospho-L-seryl-[protein] + ADP + H(+)</text>
        <dbReference type="Rhea" id="RHEA:17989"/>
        <dbReference type="Rhea" id="RHEA-COMP:9863"/>
        <dbReference type="Rhea" id="RHEA-COMP:11604"/>
        <dbReference type="ChEBI" id="CHEBI:15378"/>
        <dbReference type="ChEBI" id="CHEBI:29999"/>
        <dbReference type="ChEBI" id="CHEBI:30616"/>
        <dbReference type="ChEBI" id="CHEBI:83421"/>
        <dbReference type="ChEBI" id="CHEBI:456216"/>
        <dbReference type="EC" id="2.7.11.1"/>
    </reaction>
</comment>
<dbReference type="Gene3D" id="3.30.200.20">
    <property type="entry name" value="Phosphorylase Kinase, domain 1"/>
    <property type="match status" value="1"/>
</dbReference>
<dbReference type="EMBL" id="CM007389">
    <property type="protein sequence ID" value="ONK57893.1"/>
    <property type="molecule type" value="Genomic_DNA"/>
</dbReference>
<evidence type="ECO:0000256" key="8">
    <source>
        <dbReference type="ARBA" id="ARBA00048679"/>
    </source>
</evidence>